<accession>A0A9P6ARL0</accession>
<comment type="caution">
    <text evidence="1">The sequence shown here is derived from an EMBL/GenBank/DDBJ whole genome shotgun (WGS) entry which is preliminary data.</text>
</comment>
<dbReference type="EMBL" id="MU129016">
    <property type="protein sequence ID" value="KAF9510419.1"/>
    <property type="molecule type" value="Genomic_DNA"/>
</dbReference>
<proteinExistence type="predicted"/>
<name>A0A9P6ARL0_9AGAM</name>
<gene>
    <name evidence="1" type="ORF">BS47DRAFT_66806</name>
</gene>
<sequence length="76" mass="8033">MGVPGALRGLIKSSSLCIYDPVALLSHSDPRFSPSLQLISILRCASSTASSRHPLWRAAPSHTAAAAMGLLFIFLV</sequence>
<keyword evidence="2" id="KW-1185">Reference proteome</keyword>
<reference evidence="1" key="1">
    <citation type="journal article" date="2020" name="Nat. Commun.">
        <title>Large-scale genome sequencing of mycorrhizal fungi provides insights into the early evolution of symbiotic traits.</title>
        <authorList>
            <person name="Miyauchi S."/>
            <person name="Kiss E."/>
            <person name="Kuo A."/>
            <person name="Drula E."/>
            <person name="Kohler A."/>
            <person name="Sanchez-Garcia M."/>
            <person name="Morin E."/>
            <person name="Andreopoulos B."/>
            <person name="Barry K.W."/>
            <person name="Bonito G."/>
            <person name="Buee M."/>
            <person name="Carver A."/>
            <person name="Chen C."/>
            <person name="Cichocki N."/>
            <person name="Clum A."/>
            <person name="Culley D."/>
            <person name="Crous P.W."/>
            <person name="Fauchery L."/>
            <person name="Girlanda M."/>
            <person name="Hayes R.D."/>
            <person name="Keri Z."/>
            <person name="LaButti K."/>
            <person name="Lipzen A."/>
            <person name="Lombard V."/>
            <person name="Magnuson J."/>
            <person name="Maillard F."/>
            <person name="Murat C."/>
            <person name="Nolan M."/>
            <person name="Ohm R.A."/>
            <person name="Pangilinan J."/>
            <person name="Pereira M.F."/>
            <person name="Perotto S."/>
            <person name="Peter M."/>
            <person name="Pfister S."/>
            <person name="Riley R."/>
            <person name="Sitrit Y."/>
            <person name="Stielow J.B."/>
            <person name="Szollosi G."/>
            <person name="Zifcakova L."/>
            <person name="Stursova M."/>
            <person name="Spatafora J.W."/>
            <person name="Tedersoo L."/>
            <person name="Vaario L.M."/>
            <person name="Yamada A."/>
            <person name="Yan M."/>
            <person name="Wang P."/>
            <person name="Xu J."/>
            <person name="Bruns T."/>
            <person name="Baldrian P."/>
            <person name="Vilgalys R."/>
            <person name="Dunand C."/>
            <person name="Henrissat B."/>
            <person name="Grigoriev I.V."/>
            <person name="Hibbett D."/>
            <person name="Nagy L.G."/>
            <person name="Martin F.M."/>
        </authorList>
    </citation>
    <scope>NUCLEOTIDE SEQUENCE</scope>
    <source>
        <strain evidence="1">UP504</strain>
    </source>
</reference>
<protein>
    <submittedName>
        <fullName evidence="1">Uncharacterized protein</fullName>
    </submittedName>
</protein>
<dbReference type="AlphaFoldDB" id="A0A9P6ARL0"/>
<organism evidence="1 2">
    <name type="scientific">Hydnum rufescens UP504</name>
    <dbReference type="NCBI Taxonomy" id="1448309"/>
    <lineage>
        <taxon>Eukaryota</taxon>
        <taxon>Fungi</taxon>
        <taxon>Dikarya</taxon>
        <taxon>Basidiomycota</taxon>
        <taxon>Agaricomycotina</taxon>
        <taxon>Agaricomycetes</taxon>
        <taxon>Cantharellales</taxon>
        <taxon>Hydnaceae</taxon>
        <taxon>Hydnum</taxon>
    </lineage>
</organism>
<evidence type="ECO:0000313" key="1">
    <source>
        <dbReference type="EMBL" id="KAF9510419.1"/>
    </source>
</evidence>
<dbReference type="Proteomes" id="UP000886523">
    <property type="component" value="Unassembled WGS sequence"/>
</dbReference>
<evidence type="ECO:0000313" key="2">
    <source>
        <dbReference type="Proteomes" id="UP000886523"/>
    </source>
</evidence>